<dbReference type="EMBL" id="CALNXK010000243">
    <property type="protein sequence ID" value="CAH3178630.1"/>
    <property type="molecule type" value="Genomic_DNA"/>
</dbReference>
<keyword evidence="2" id="KW-1185">Reference proteome</keyword>
<proteinExistence type="predicted"/>
<gene>
    <name evidence="1" type="ORF">PLOB_00020985</name>
</gene>
<comment type="caution">
    <text evidence="1">The sequence shown here is derived from an EMBL/GenBank/DDBJ whole genome shotgun (WGS) entry which is preliminary data.</text>
</comment>
<accession>A0ABN8RGV2</accession>
<sequence length="118" mass="13110">MEFDLQPIKAETVEAKDSSTEEILGEQIKTLVNIAGRVTLNGPTETVKVKGKTLKKQEVLFTDNTGSVRLVLWEQDTTKMQSGQCYSMTNVAVKDYNGTNYLTLTKHTKVNAAELQVD</sequence>
<organism evidence="1 2">
    <name type="scientific">Porites lobata</name>
    <dbReference type="NCBI Taxonomy" id="104759"/>
    <lineage>
        <taxon>Eukaryota</taxon>
        <taxon>Metazoa</taxon>
        <taxon>Cnidaria</taxon>
        <taxon>Anthozoa</taxon>
        <taxon>Hexacorallia</taxon>
        <taxon>Scleractinia</taxon>
        <taxon>Fungiina</taxon>
        <taxon>Poritidae</taxon>
        <taxon>Porites</taxon>
    </lineage>
</organism>
<dbReference type="Proteomes" id="UP001159405">
    <property type="component" value="Unassembled WGS sequence"/>
</dbReference>
<dbReference type="SUPFAM" id="SSF50249">
    <property type="entry name" value="Nucleic acid-binding proteins"/>
    <property type="match status" value="1"/>
</dbReference>
<name>A0ABN8RGV2_9CNID</name>
<dbReference type="Gene3D" id="2.40.50.140">
    <property type="entry name" value="Nucleic acid-binding proteins"/>
    <property type="match status" value="1"/>
</dbReference>
<evidence type="ECO:0000313" key="1">
    <source>
        <dbReference type="EMBL" id="CAH3178630.1"/>
    </source>
</evidence>
<evidence type="ECO:0000313" key="2">
    <source>
        <dbReference type="Proteomes" id="UP001159405"/>
    </source>
</evidence>
<protein>
    <submittedName>
        <fullName evidence="1">Uncharacterized protein</fullName>
    </submittedName>
</protein>
<dbReference type="InterPro" id="IPR012340">
    <property type="entry name" value="NA-bd_OB-fold"/>
</dbReference>
<reference evidence="1 2" key="1">
    <citation type="submission" date="2022-05" db="EMBL/GenBank/DDBJ databases">
        <authorList>
            <consortium name="Genoscope - CEA"/>
            <person name="William W."/>
        </authorList>
    </citation>
    <scope>NUCLEOTIDE SEQUENCE [LARGE SCALE GENOMIC DNA]</scope>
</reference>